<proteinExistence type="predicted"/>
<dbReference type="RefSeq" id="XP_009492802.1">
    <property type="nucleotide sequence ID" value="XM_009494527.1"/>
</dbReference>
<dbReference type="GeneID" id="20525371"/>
<gene>
    <name evidence="3" type="ORF">H696_00646</name>
</gene>
<feature type="transmembrane region" description="Helical" evidence="2">
    <location>
        <begin position="300"/>
        <end position="321"/>
    </location>
</feature>
<feature type="region of interest" description="Disordered" evidence="1">
    <location>
        <begin position="1"/>
        <end position="25"/>
    </location>
</feature>
<keyword evidence="2" id="KW-1133">Transmembrane helix</keyword>
<dbReference type="Proteomes" id="UP000030693">
    <property type="component" value="Unassembled WGS sequence"/>
</dbReference>
<accession>A0A058ZGK6</accession>
<keyword evidence="2" id="KW-0812">Transmembrane</keyword>
<evidence type="ECO:0000256" key="1">
    <source>
        <dbReference type="SAM" id="MobiDB-lite"/>
    </source>
</evidence>
<evidence type="ECO:0000313" key="4">
    <source>
        <dbReference type="Proteomes" id="UP000030693"/>
    </source>
</evidence>
<keyword evidence="4" id="KW-1185">Reference proteome</keyword>
<feature type="transmembrane region" description="Helical" evidence="2">
    <location>
        <begin position="161"/>
        <end position="183"/>
    </location>
</feature>
<feature type="compositionally biased region" description="Low complexity" evidence="1">
    <location>
        <begin position="1"/>
        <end position="10"/>
    </location>
</feature>
<name>A0A058ZGK6_FONAL</name>
<feature type="transmembrane region" description="Helical" evidence="2">
    <location>
        <begin position="223"/>
        <end position="241"/>
    </location>
</feature>
<evidence type="ECO:0000313" key="3">
    <source>
        <dbReference type="EMBL" id="KCV73101.1"/>
    </source>
</evidence>
<protein>
    <submittedName>
        <fullName evidence="3">Uncharacterized protein</fullName>
    </submittedName>
</protein>
<keyword evidence="2" id="KW-0472">Membrane</keyword>
<reference evidence="3" key="1">
    <citation type="submission" date="2013-04" db="EMBL/GenBank/DDBJ databases">
        <title>The Genome Sequence of Fonticula alba ATCC 38817.</title>
        <authorList>
            <consortium name="The Broad Institute Genomics Platform"/>
            <person name="Russ C."/>
            <person name="Cuomo C."/>
            <person name="Burger G."/>
            <person name="Gray M.W."/>
            <person name="Holland P.W.H."/>
            <person name="King N."/>
            <person name="Lang F.B.F."/>
            <person name="Roger A.J."/>
            <person name="Ruiz-Trillo I."/>
            <person name="Brown M."/>
            <person name="Walker B."/>
            <person name="Young S."/>
            <person name="Zeng Q."/>
            <person name="Gargeya S."/>
            <person name="Fitzgerald M."/>
            <person name="Haas B."/>
            <person name="Abouelleil A."/>
            <person name="Allen A.W."/>
            <person name="Alvarado L."/>
            <person name="Arachchi H.M."/>
            <person name="Berlin A.M."/>
            <person name="Chapman S.B."/>
            <person name="Gainer-Dewar J."/>
            <person name="Goldberg J."/>
            <person name="Griggs A."/>
            <person name="Gujja S."/>
            <person name="Hansen M."/>
            <person name="Howarth C."/>
            <person name="Imamovic A."/>
            <person name="Ireland A."/>
            <person name="Larimer J."/>
            <person name="McCowan C."/>
            <person name="Murphy C."/>
            <person name="Pearson M."/>
            <person name="Poon T.W."/>
            <person name="Priest M."/>
            <person name="Roberts A."/>
            <person name="Saif S."/>
            <person name="Shea T."/>
            <person name="Sisk P."/>
            <person name="Sykes S."/>
            <person name="Wortman J."/>
            <person name="Nusbaum C."/>
            <person name="Birren B."/>
        </authorList>
    </citation>
    <scope>NUCLEOTIDE SEQUENCE [LARGE SCALE GENOMIC DNA]</scope>
    <source>
        <strain evidence="3">ATCC 38817</strain>
    </source>
</reference>
<evidence type="ECO:0000256" key="2">
    <source>
        <dbReference type="SAM" id="Phobius"/>
    </source>
</evidence>
<dbReference type="EMBL" id="KB932201">
    <property type="protein sequence ID" value="KCV73101.1"/>
    <property type="molecule type" value="Genomic_DNA"/>
</dbReference>
<sequence>MSSSAPSPMANSDGPQTPGPAQGVWPSFSAHWAAIKRDLARLHAGQTNPFSYPPEDFARSADGSPLESSRDYLETNEVINFSRAFVAGSVLGFVGGGVIGSVATSSADWDRRLKRFGRADVDPTIKLNSLSSADRMKFHTARAPVMLSSLFMNGMVTAARAGLFCATFFTVAGAVSLGMTHLLTRGKSSAEESSTAAEPAAIAAPPSEPSAIQRWGPHLRGTVSFGVASLVLTGLYGAMLFRRGRLFGIETQRMALSQDGLLLGQSARPLLPTGAASAAGSSSGPLRSPSENAQSMVRSFSVVSILLGTLTGALVDLRAWLHSKM</sequence>
<dbReference type="AlphaFoldDB" id="A0A058ZGK6"/>
<feature type="transmembrane region" description="Helical" evidence="2">
    <location>
        <begin position="84"/>
        <end position="105"/>
    </location>
</feature>
<organism evidence="3">
    <name type="scientific">Fonticula alba</name>
    <name type="common">Slime mold</name>
    <dbReference type="NCBI Taxonomy" id="691883"/>
    <lineage>
        <taxon>Eukaryota</taxon>
        <taxon>Rotosphaerida</taxon>
        <taxon>Fonticulaceae</taxon>
        <taxon>Fonticula</taxon>
    </lineage>
</organism>